<evidence type="ECO:0000313" key="2">
    <source>
        <dbReference type="Proteomes" id="UP000432350"/>
    </source>
</evidence>
<dbReference type="RefSeq" id="WP_070563932.1">
    <property type="nucleotide sequence ID" value="NZ_CP068086.1"/>
</dbReference>
<proteinExistence type="predicted"/>
<reference evidence="1 2" key="1">
    <citation type="submission" date="2019-10" db="EMBL/GenBank/DDBJ databases">
        <authorList>
            <person name="Karimi E."/>
        </authorList>
    </citation>
    <scope>NUCLEOTIDE SEQUENCE [LARGE SCALE GENOMIC DNA]</scope>
    <source>
        <strain evidence="1">Sphingobacterium sp. 8BC</strain>
    </source>
</reference>
<protein>
    <submittedName>
        <fullName evidence="1">Uncharacterized protein</fullName>
    </submittedName>
</protein>
<organism evidence="1 2">
    <name type="scientific">Sphingobacterium multivorum</name>
    <dbReference type="NCBI Taxonomy" id="28454"/>
    <lineage>
        <taxon>Bacteria</taxon>
        <taxon>Pseudomonadati</taxon>
        <taxon>Bacteroidota</taxon>
        <taxon>Sphingobacteriia</taxon>
        <taxon>Sphingobacteriales</taxon>
        <taxon>Sphingobacteriaceae</taxon>
        <taxon>Sphingobacterium</taxon>
    </lineage>
</organism>
<dbReference type="EMBL" id="CABWMV010000025">
    <property type="protein sequence ID" value="VXD05782.1"/>
    <property type="molecule type" value="Genomic_DNA"/>
</dbReference>
<name>A0A654DKD4_SPHMU</name>
<accession>A0A654DKD4</accession>
<evidence type="ECO:0000313" key="1">
    <source>
        <dbReference type="EMBL" id="VXD05782.1"/>
    </source>
</evidence>
<gene>
    <name evidence="1" type="ORF">SPHINGO8BC_60695</name>
</gene>
<sequence>MKSRVKINNQQAMVIALIICGGPIGKGNSKTIVQPEVSESVDKKQIKVDTEKGKKTSFNKK</sequence>
<dbReference type="AlphaFoldDB" id="A0A654DKD4"/>
<dbReference type="Proteomes" id="UP000432350">
    <property type="component" value="Unassembled WGS sequence"/>
</dbReference>